<dbReference type="AlphaFoldDB" id="A0A9P5YEN0"/>
<protein>
    <submittedName>
        <fullName evidence="1">Uncharacterized protein</fullName>
    </submittedName>
</protein>
<proteinExistence type="predicted"/>
<sequence length="100" mass="11092">MTSKESKPIPLEKSLRDLALLRASDIDVASLLPVQEAHNVPNSNGRGSVDLSVERSFEFAREARLALKMYNRDEVEKQGGRVEAIRGKLEDFLSGLPQAK</sequence>
<name>A0A9P5YEN0_9AGAR</name>
<keyword evidence="2" id="KW-1185">Reference proteome</keyword>
<evidence type="ECO:0000313" key="2">
    <source>
        <dbReference type="Proteomes" id="UP000807353"/>
    </source>
</evidence>
<reference evidence="1" key="1">
    <citation type="submission" date="2020-11" db="EMBL/GenBank/DDBJ databases">
        <authorList>
            <consortium name="DOE Joint Genome Institute"/>
            <person name="Ahrendt S."/>
            <person name="Riley R."/>
            <person name="Andreopoulos W."/>
            <person name="Labutti K."/>
            <person name="Pangilinan J."/>
            <person name="Ruiz-Duenas F.J."/>
            <person name="Barrasa J.M."/>
            <person name="Sanchez-Garcia M."/>
            <person name="Camarero S."/>
            <person name="Miyauchi S."/>
            <person name="Serrano A."/>
            <person name="Linde D."/>
            <person name="Babiker R."/>
            <person name="Drula E."/>
            <person name="Ayuso-Fernandez I."/>
            <person name="Pacheco R."/>
            <person name="Padilla G."/>
            <person name="Ferreira P."/>
            <person name="Barriuso J."/>
            <person name="Kellner H."/>
            <person name="Castanera R."/>
            <person name="Alfaro M."/>
            <person name="Ramirez L."/>
            <person name="Pisabarro A.G."/>
            <person name="Kuo A."/>
            <person name="Tritt A."/>
            <person name="Lipzen A."/>
            <person name="He G."/>
            <person name="Yan M."/>
            <person name="Ng V."/>
            <person name="Cullen D."/>
            <person name="Martin F."/>
            <person name="Rosso M.-N."/>
            <person name="Henrissat B."/>
            <person name="Hibbett D."/>
            <person name="Martinez A.T."/>
            <person name="Grigoriev I.V."/>
        </authorList>
    </citation>
    <scope>NUCLEOTIDE SEQUENCE</scope>
    <source>
        <strain evidence="1">CBS 247.69</strain>
    </source>
</reference>
<organism evidence="1 2">
    <name type="scientific">Collybia nuda</name>
    <dbReference type="NCBI Taxonomy" id="64659"/>
    <lineage>
        <taxon>Eukaryota</taxon>
        <taxon>Fungi</taxon>
        <taxon>Dikarya</taxon>
        <taxon>Basidiomycota</taxon>
        <taxon>Agaricomycotina</taxon>
        <taxon>Agaricomycetes</taxon>
        <taxon>Agaricomycetidae</taxon>
        <taxon>Agaricales</taxon>
        <taxon>Tricholomatineae</taxon>
        <taxon>Clitocybaceae</taxon>
        <taxon>Collybia</taxon>
    </lineage>
</organism>
<dbReference type="EMBL" id="MU150237">
    <property type="protein sequence ID" value="KAF9467264.1"/>
    <property type="molecule type" value="Genomic_DNA"/>
</dbReference>
<comment type="caution">
    <text evidence="1">The sequence shown here is derived from an EMBL/GenBank/DDBJ whole genome shotgun (WGS) entry which is preliminary data.</text>
</comment>
<dbReference type="OrthoDB" id="3227556at2759"/>
<accession>A0A9P5YEN0</accession>
<dbReference type="Proteomes" id="UP000807353">
    <property type="component" value="Unassembled WGS sequence"/>
</dbReference>
<gene>
    <name evidence="1" type="ORF">BDZ94DRAFT_1305359</name>
</gene>
<evidence type="ECO:0000313" key="1">
    <source>
        <dbReference type="EMBL" id="KAF9467264.1"/>
    </source>
</evidence>